<feature type="transmembrane region" description="Helical" evidence="8">
    <location>
        <begin position="21"/>
        <end position="41"/>
    </location>
</feature>
<proteinExistence type="predicted"/>
<keyword evidence="6" id="KW-0175">Coiled coil</keyword>
<feature type="compositionally biased region" description="Basic and acidic residues" evidence="7">
    <location>
        <begin position="529"/>
        <end position="541"/>
    </location>
</feature>
<dbReference type="KEGG" id="psl:Psta_3567"/>
<dbReference type="STRING" id="530564.Psta_3567"/>
<dbReference type="InterPro" id="IPR003856">
    <property type="entry name" value="LPS_length_determ_N"/>
</dbReference>
<dbReference type="Pfam" id="PF02706">
    <property type="entry name" value="Wzz"/>
    <property type="match status" value="1"/>
</dbReference>
<evidence type="ECO:0000256" key="5">
    <source>
        <dbReference type="ARBA" id="ARBA00023136"/>
    </source>
</evidence>
<keyword evidence="4 8" id="KW-1133">Transmembrane helix</keyword>
<evidence type="ECO:0000313" key="10">
    <source>
        <dbReference type="EMBL" id="ADB18228.1"/>
    </source>
</evidence>
<evidence type="ECO:0000256" key="2">
    <source>
        <dbReference type="ARBA" id="ARBA00022475"/>
    </source>
</evidence>
<organism evidence="10 11">
    <name type="scientific">Pirellula staleyi (strain ATCC 27377 / DSM 6068 / ICPB 4128)</name>
    <name type="common">Pirella staleyi</name>
    <dbReference type="NCBI Taxonomy" id="530564"/>
    <lineage>
        <taxon>Bacteria</taxon>
        <taxon>Pseudomonadati</taxon>
        <taxon>Planctomycetota</taxon>
        <taxon>Planctomycetia</taxon>
        <taxon>Pirellulales</taxon>
        <taxon>Pirellulaceae</taxon>
        <taxon>Pirellula</taxon>
    </lineage>
</organism>
<dbReference type="OrthoDB" id="231505at2"/>
<feature type="compositionally biased region" description="Low complexity" evidence="7">
    <location>
        <begin position="495"/>
        <end position="506"/>
    </location>
</feature>
<name>D2QZ36_PIRSD</name>
<dbReference type="PANTHER" id="PTHR32309:SF13">
    <property type="entry name" value="FERRIC ENTEROBACTIN TRANSPORT PROTEIN FEPE"/>
    <property type="match status" value="1"/>
</dbReference>
<dbReference type="GO" id="GO:0005886">
    <property type="term" value="C:plasma membrane"/>
    <property type="evidence" value="ECO:0007669"/>
    <property type="project" value="UniProtKB-SubCell"/>
</dbReference>
<keyword evidence="3 8" id="KW-0812">Transmembrane</keyword>
<evidence type="ECO:0000256" key="1">
    <source>
        <dbReference type="ARBA" id="ARBA00004651"/>
    </source>
</evidence>
<dbReference type="GO" id="GO:0004713">
    <property type="term" value="F:protein tyrosine kinase activity"/>
    <property type="evidence" value="ECO:0007669"/>
    <property type="project" value="TreeGrafter"/>
</dbReference>
<feature type="domain" description="Polysaccharide chain length determinant N-terminal" evidence="9">
    <location>
        <begin position="12"/>
        <end position="102"/>
    </location>
</feature>
<dbReference type="PANTHER" id="PTHR32309">
    <property type="entry name" value="TYROSINE-PROTEIN KINASE"/>
    <property type="match status" value="1"/>
</dbReference>
<gene>
    <name evidence="10" type="ordered locus">Psta_3567</name>
</gene>
<feature type="compositionally biased region" description="Low complexity" evidence="7">
    <location>
        <begin position="516"/>
        <end position="527"/>
    </location>
</feature>
<dbReference type="HOGENOM" id="CLU_503300_0_0_0"/>
<comment type="subcellular location">
    <subcellularLocation>
        <location evidence="1">Cell membrane</location>
        <topology evidence="1">Multi-pass membrane protein</topology>
    </subcellularLocation>
</comment>
<feature type="coiled-coil region" evidence="6">
    <location>
        <begin position="202"/>
        <end position="266"/>
    </location>
</feature>
<dbReference type="AlphaFoldDB" id="D2QZ36"/>
<dbReference type="eggNOG" id="COG3206">
    <property type="taxonomic scope" value="Bacteria"/>
</dbReference>
<dbReference type="Proteomes" id="UP000001887">
    <property type="component" value="Chromosome"/>
</dbReference>
<evidence type="ECO:0000259" key="9">
    <source>
        <dbReference type="Pfam" id="PF02706"/>
    </source>
</evidence>
<feature type="coiled-coil region" evidence="6">
    <location>
        <begin position="353"/>
        <end position="425"/>
    </location>
</feature>
<evidence type="ECO:0000256" key="7">
    <source>
        <dbReference type="SAM" id="MobiDB-lite"/>
    </source>
</evidence>
<evidence type="ECO:0000256" key="3">
    <source>
        <dbReference type="ARBA" id="ARBA00022692"/>
    </source>
</evidence>
<feature type="region of interest" description="Disordered" evidence="7">
    <location>
        <begin position="495"/>
        <end position="541"/>
    </location>
</feature>
<accession>D2QZ36</accession>
<evidence type="ECO:0000256" key="8">
    <source>
        <dbReference type="SAM" id="Phobius"/>
    </source>
</evidence>
<evidence type="ECO:0000256" key="6">
    <source>
        <dbReference type="SAM" id="Coils"/>
    </source>
</evidence>
<evidence type="ECO:0000256" key="4">
    <source>
        <dbReference type="ARBA" id="ARBA00022989"/>
    </source>
</evidence>
<keyword evidence="11" id="KW-1185">Reference proteome</keyword>
<sequence length="541" mass="59640">MEYRSLESIPGELVAALWRHKFKAAITAVVILALTAGFLVISERQFTSEAKLFVRIGRESVSLDPTATTGSVVSISDTRESELNAISELLSSRSVVEKVVDQYGADVILEKIKPANPQIAAVKKWMSQFDDYNLNPLQVYNLRDKAILHFQEQLHIGLAKKSSVISMSYESASPTLSRDLLESLITIARDDHLRMNRTRGSQEFFDEQAAKLREELESKEKELRDLKNQTGLASLPQQRELQLGSINLLEQELRATTASVRAAKAEVELREKLLVATPAMIITEEVTGQPQTPQASMREKLFDLEVQEKDLSSKLLDDNPRLMQVREQIAQARAVMAEEGMSQQTTRGVNKTRESTELALQEKLAELASLEAKQKVLDTSLAEARGMLQMMNDNEIEIASLERSIELASTNFRKYSENLEQARIDHELEAAKISSINLFQPPSYSETPSSPDTKTTLAAGLVLAMIGGVSVAAFAERRRQLQMYARNLAASSALVASAPPASTAPKSSDEAPEPKGAATTNGAAAAASESRRPRSEHPLPR</sequence>
<protein>
    <submittedName>
        <fullName evidence="10">Lipopolysaccharide biosynthesis protein</fullName>
    </submittedName>
</protein>
<feature type="transmembrane region" description="Helical" evidence="8">
    <location>
        <begin position="457"/>
        <end position="475"/>
    </location>
</feature>
<keyword evidence="2" id="KW-1003">Cell membrane</keyword>
<evidence type="ECO:0000313" key="11">
    <source>
        <dbReference type="Proteomes" id="UP000001887"/>
    </source>
</evidence>
<keyword evidence="5 8" id="KW-0472">Membrane</keyword>
<dbReference type="EMBL" id="CP001848">
    <property type="protein sequence ID" value="ADB18228.1"/>
    <property type="molecule type" value="Genomic_DNA"/>
</dbReference>
<reference evidence="10 11" key="1">
    <citation type="journal article" date="2009" name="Stand. Genomic Sci.">
        <title>Complete genome sequence of Pirellula staleyi type strain (ATCC 27377).</title>
        <authorList>
            <person name="Clum A."/>
            <person name="Tindall B.J."/>
            <person name="Sikorski J."/>
            <person name="Ivanova N."/>
            <person name="Mavrommatis K."/>
            <person name="Lucas S."/>
            <person name="Glavina del Rio T."/>
            <person name="Nolan M."/>
            <person name="Chen F."/>
            <person name="Tice H."/>
            <person name="Pitluck S."/>
            <person name="Cheng J.F."/>
            <person name="Chertkov O."/>
            <person name="Brettin T."/>
            <person name="Han C."/>
            <person name="Detter J.C."/>
            <person name="Kuske C."/>
            <person name="Bruce D."/>
            <person name="Goodwin L."/>
            <person name="Ovchinikova G."/>
            <person name="Pati A."/>
            <person name="Mikhailova N."/>
            <person name="Chen A."/>
            <person name="Palaniappan K."/>
            <person name="Land M."/>
            <person name="Hauser L."/>
            <person name="Chang Y.J."/>
            <person name="Jeffries C.D."/>
            <person name="Chain P."/>
            <person name="Rohde M."/>
            <person name="Goker M."/>
            <person name="Bristow J."/>
            <person name="Eisen J.A."/>
            <person name="Markowitz V."/>
            <person name="Hugenholtz P."/>
            <person name="Kyrpides N.C."/>
            <person name="Klenk H.P."/>
            <person name="Lapidus A."/>
        </authorList>
    </citation>
    <scope>NUCLEOTIDE SEQUENCE [LARGE SCALE GENOMIC DNA]</scope>
    <source>
        <strain evidence="11">ATCC 27377 / DSM 6068 / ICPB 4128</strain>
    </source>
</reference>
<dbReference type="InterPro" id="IPR050445">
    <property type="entry name" value="Bact_polysacc_biosynth/exp"/>
</dbReference>